<dbReference type="Gene3D" id="1.10.260.40">
    <property type="entry name" value="lambda repressor-like DNA-binding domains"/>
    <property type="match status" value="1"/>
</dbReference>
<feature type="domain" description="HTH cro/C1-type" evidence="1">
    <location>
        <begin position="9"/>
        <end position="62"/>
    </location>
</feature>
<dbReference type="SUPFAM" id="SSF47413">
    <property type="entry name" value="lambda repressor-like DNA-binding domains"/>
    <property type="match status" value="1"/>
</dbReference>
<evidence type="ECO:0000313" key="3">
    <source>
        <dbReference type="Proteomes" id="UP000076335"/>
    </source>
</evidence>
<dbReference type="EMBL" id="LPVY01000003">
    <property type="protein sequence ID" value="KZB68212.1"/>
    <property type="molecule type" value="Genomic_DNA"/>
</dbReference>
<dbReference type="RefSeq" id="WP_062949134.1">
    <property type="nucleotide sequence ID" value="NZ_LPVY01000003.1"/>
</dbReference>
<dbReference type="InterPro" id="IPR010982">
    <property type="entry name" value="Lambda_DNA-bd_dom_sf"/>
</dbReference>
<dbReference type="GO" id="GO:0003677">
    <property type="term" value="F:DNA binding"/>
    <property type="evidence" value="ECO:0007669"/>
    <property type="project" value="InterPro"/>
</dbReference>
<evidence type="ECO:0000259" key="1">
    <source>
        <dbReference type="PROSITE" id="PS50943"/>
    </source>
</evidence>
<accession>A0A154LAT7</accession>
<dbReference type="OrthoDB" id="7358005at2"/>
<dbReference type="CDD" id="cd00093">
    <property type="entry name" value="HTH_XRE"/>
    <property type="match status" value="1"/>
</dbReference>
<proteinExistence type="predicted"/>
<evidence type="ECO:0000313" key="2">
    <source>
        <dbReference type="EMBL" id="KZB68212.1"/>
    </source>
</evidence>
<gene>
    <name evidence="2" type="ORF">AUP42_12195</name>
</gene>
<organism evidence="2 3">
    <name type="scientific">Thalassospira lucentensis</name>
    <dbReference type="NCBI Taxonomy" id="168935"/>
    <lineage>
        <taxon>Bacteria</taxon>
        <taxon>Pseudomonadati</taxon>
        <taxon>Pseudomonadota</taxon>
        <taxon>Alphaproteobacteria</taxon>
        <taxon>Rhodospirillales</taxon>
        <taxon>Thalassospiraceae</taxon>
        <taxon>Thalassospira</taxon>
    </lineage>
</organism>
<name>A0A154LAT7_9PROT</name>
<sequence length="144" mass="16208">MITNLSGRIREARKHIGLSASEAADLAGLTRKSWERYELDKNEPKASSLAVLVDNGIDASWLLTGRGSMLRSEVQDQARVIDADLLRMILEEIESYRSQNNRTWDISEAARVIVLSYEMLQAERERGIEPSPRNLSLLLQAANL</sequence>
<dbReference type="SMART" id="SM00530">
    <property type="entry name" value="HTH_XRE"/>
    <property type="match status" value="1"/>
</dbReference>
<protein>
    <recommendedName>
        <fullName evidence="1">HTH cro/C1-type domain-containing protein</fullName>
    </recommendedName>
</protein>
<dbReference type="InterPro" id="IPR001387">
    <property type="entry name" value="Cro/C1-type_HTH"/>
</dbReference>
<dbReference type="Proteomes" id="UP000076335">
    <property type="component" value="Unassembled WGS sequence"/>
</dbReference>
<reference evidence="2 3" key="1">
    <citation type="submission" date="2015-12" db="EMBL/GenBank/DDBJ databases">
        <title>Genome sequence of Thalassospira lucentensis MCCC 1A02072.</title>
        <authorList>
            <person name="Lu L."/>
            <person name="Lai Q."/>
            <person name="Shao Z."/>
            <person name="Qian P."/>
        </authorList>
    </citation>
    <scope>NUCLEOTIDE SEQUENCE [LARGE SCALE GENOMIC DNA]</scope>
    <source>
        <strain evidence="2 3">MCCC 1A02072</strain>
    </source>
</reference>
<dbReference type="AlphaFoldDB" id="A0A154LAT7"/>
<comment type="caution">
    <text evidence="2">The sequence shown here is derived from an EMBL/GenBank/DDBJ whole genome shotgun (WGS) entry which is preliminary data.</text>
</comment>
<dbReference type="PROSITE" id="PS50943">
    <property type="entry name" value="HTH_CROC1"/>
    <property type="match status" value="1"/>
</dbReference>